<comment type="similarity">
    <text evidence="1 4">Belongs to the plant dirigent protein family.</text>
</comment>
<gene>
    <name evidence="5" type="ORF">LUZ63_004730</name>
</gene>
<evidence type="ECO:0000256" key="4">
    <source>
        <dbReference type="RuleBase" id="RU363099"/>
    </source>
</evidence>
<dbReference type="Proteomes" id="UP001151287">
    <property type="component" value="Unassembled WGS sequence"/>
</dbReference>
<dbReference type="Pfam" id="PF03018">
    <property type="entry name" value="Dirigent"/>
    <property type="match status" value="1"/>
</dbReference>
<dbReference type="PANTHER" id="PTHR21495">
    <property type="entry name" value="NUCLEOPORIN-RELATED"/>
    <property type="match status" value="1"/>
</dbReference>
<protein>
    <recommendedName>
        <fullName evidence="4">Dirigent protein</fullName>
    </recommendedName>
</protein>
<evidence type="ECO:0000256" key="1">
    <source>
        <dbReference type="ARBA" id="ARBA00010746"/>
    </source>
</evidence>
<comment type="function">
    <text evidence="4">Dirigent proteins impart stereoselectivity on the phenoxy radical-coupling reaction, yielding optically active lignans from two molecules of coniferyl alcohol in the biosynthesis of lignans, flavonolignans, and alkaloids and thus plays a central role in plant secondary metabolism.</text>
</comment>
<accession>A0A9Q0CLL6</accession>
<proteinExistence type="inferred from homology"/>
<dbReference type="AlphaFoldDB" id="A0A9Q0CLL6"/>
<comment type="caution">
    <text evidence="5">The sequence shown here is derived from an EMBL/GenBank/DDBJ whole genome shotgun (WGS) entry which is preliminary data.</text>
</comment>
<keyword evidence="4" id="KW-0052">Apoplast</keyword>
<dbReference type="Gene3D" id="2.40.480.10">
    <property type="entry name" value="Allene oxide cyclase-like"/>
    <property type="match status" value="1"/>
</dbReference>
<dbReference type="InterPro" id="IPR004265">
    <property type="entry name" value="Dirigent"/>
</dbReference>
<evidence type="ECO:0000313" key="6">
    <source>
        <dbReference type="Proteomes" id="UP001151287"/>
    </source>
</evidence>
<reference evidence="5" key="1">
    <citation type="journal article" date="2022" name="Cell">
        <title>Repeat-based holocentromeres influence genome architecture and karyotype evolution.</title>
        <authorList>
            <person name="Hofstatter P.G."/>
            <person name="Thangavel G."/>
            <person name="Lux T."/>
            <person name="Neumann P."/>
            <person name="Vondrak T."/>
            <person name="Novak P."/>
            <person name="Zhang M."/>
            <person name="Costa L."/>
            <person name="Castellani M."/>
            <person name="Scott A."/>
            <person name="Toegelov H."/>
            <person name="Fuchs J."/>
            <person name="Mata-Sucre Y."/>
            <person name="Dias Y."/>
            <person name="Vanzela A.L.L."/>
            <person name="Huettel B."/>
            <person name="Almeida C.C.S."/>
            <person name="Simkova H."/>
            <person name="Souza G."/>
            <person name="Pedrosa-Harand A."/>
            <person name="Macas J."/>
            <person name="Mayer K.F.X."/>
            <person name="Houben A."/>
            <person name="Marques A."/>
        </authorList>
    </citation>
    <scope>NUCLEOTIDE SEQUENCE</scope>
    <source>
        <strain evidence="5">RhyBre1mFocal</strain>
    </source>
</reference>
<comment type="subunit">
    <text evidence="2 4">Homodimer.</text>
</comment>
<dbReference type="InterPro" id="IPR044859">
    <property type="entry name" value="Allene_oxi_cyc_Dirigent"/>
</dbReference>
<keyword evidence="6" id="KW-1185">Reference proteome</keyword>
<name>A0A9Q0CLL6_9POAL</name>
<keyword evidence="3 4" id="KW-0964">Secreted</keyword>
<sequence>MASATATASPIPGKEEFKLHMYWNDISQGTEKTTVPVISPSAEYPNFGETRVMDVPVYDKMTKDKIIGRAQGVSLQADLKQKAFLLSFNIEFETPDLKGSTLQVMGRWTPEMSSKIEWSIVGGTGNYTLAKGIVYGRMRSTGDDSITWIELDILGYCAPLQKPN</sequence>
<comment type="subcellular location">
    <subcellularLocation>
        <location evidence="4">Secreted</location>
        <location evidence="4">Extracellular space</location>
        <location evidence="4">Apoplast</location>
    </subcellularLocation>
</comment>
<dbReference type="OrthoDB" id="597458at2759"/>
<dbReference type="GO" id="GO:0009699">
    <property type="term" value="P:phenylpropanoid biosynthetic process"/>
    <property type="evidence" value="ECO:0007669"/>
    <property type="project" value="UniProtKB-ARBA"/>
</dbReference>
<evidence type="ECO:0000256" key="3">
    <source>
        <dbReference type="ARBA" id="ARBA00022525"/>
    </source>
</evidence>
<evidence type="ECO:0000313" key="5">
    <source>
        <dbReference type="EMBL" id="KAJ1696218.1"/>
    </source>
</evidence>
<dbReference type="EMBL" id="JAMQYH010000002">
    <property type="protein sequence ID" value="KAJ1696218.1"/>
    <property type="molecule type" value="Genomic_DNA"/>
</dbReference>
<dbReference type="GO" id="GO:0048046">
    <property type="term" value="C:apoplast"/>
    <property type="evidence" value="ECO:0007669"/>
    <property type="project" value="UniProtKB-SubCell"/>
</dbReference>
<organism evidence="5 6">
    <name type="scientific">Rhynchospora breviuscula</name>
    <dbReference type="NCBI Taxonomy" id="2022672"/>
    <lineage>
        <taxon>Eukaryota</taxon>
        <taxon>Viridiplantae</taxon>
        <taxon>Streptophyta</taxon>
        <taxon>Embryophyta</taxon>
        <taxon>Tracheophyta</taxon>
        <taxon>Spermatophyta</taxon>
        <taxon>Magnoliopsida</taxon>
        <taxon>Liliopsida</taxon>
        <taxon>Poales</taxon>
        <taxon>Cyperaceae</taxon>
        <taxon>Cyperoideae</taxon>
        <taxon>Rhynchosporeae</taxon>
        <taxon>Rhynchospora</taxon>
    </lineage>
</organism>
<evidence type="ECO:0000256" key="2">
    <source>
        <dbReference type="ARBA" id="ARBA00011738"/>
    </source>
</evidence>